<evidence type="ECO:0000256" key="1">
    <source>
        <dbReference type="SAM" id="Phobius"/>
    </source>
</evidence>
<dbReference type="EMBL" id="RKLV01000003">
    <property type="protein sequence ID" value="MCX2818405.1"/>
    <property type="molecule type" value="Genomic_DNA"/>
</dbReference>
<gene>
    <name evidence="3" type="ORF">EGH25_03435</name>
</gene>
<evidence type="ECO:0000259" key="2">
    <source>
        <dbReference type="Pfam" id="PF00892"/>
    </source>
</evidence>
<comment type="caution">
    <text evidence="3">The sequence shown here is derived from an EMBL/GenBank/DDBJ whole genome shotgun (WGS) entry which is preliminary data.</text>
</comment>
<keyword evidence="1" id="KW-0812">Transmembrane</keyword>
<dbReference type="Pfam" id="PF00892">
    <property type="entry name" value="EamA"/>
    <property type="match status" value="1"/>
</dbReference>
<feature type="transmembrane region" description="Helical" evidence="1">
    <location>
        <begin position="91"/>
        <end position="113"/>
    </location>
</feature>
<dbReference type="AlphaFoldDB" id="A0A9Q4GH40"/>
<proteinExistence type="predicted"/>
<organism evidence="3 4">
    <name type="scientific">Halorutilus salinus</name>
    <dbReference type="NCBI Taxonomy" id="2487751"/>
    <lineage>
        <taxon>Archaea</taxon>
        <taxon>Methanobacteriati</taxon>
        <taxon>Methanobacteriota</taxon>
        <taxon>Stenosarchaea group</taxon>
        <taxon>Halobacteria</taxon>
        <taxon>Halorutilales</taxon>
        <taxon>Halorutilaceae</taxon>
        <taxon>Halorutilus</taxon>
    </lineage>
</organism>
<feature type="domain" description="EamA" evidence="2">
    <location>
        <begin position="3"/>
        <end position="137"/>
    </location>
</feature>
<reference evidence="3" key="1">
    <citation type="submission" date="2022-09" db="EMBL/GenBank/DDBJ databases">
        <title>Haloadaptaus new haloarchaeum isolated from saline soil.</title>
        <authorList>
            <person name="Duran-Viseras A."/>
            <person name="Sanchez-Porro C."/>
            <person name="Ventosa A."/>
        </authorList>
    </citation>
    <scope>NUCLEOTIDE SEQUENCE</scope>
    <source>
        <strain evidence="3">F3-133</strain>
    </source>
</reference>
<dbReference type="RefSeq" id="WP_266086232.1">
    <property type="nucleotide sequence ID" value="NZ_RKLV01000003.1"/>
</dbReference>
<accession>A0A9Q4GH40</accession>
<protein>
    <submittedName>
        <fullName evidence="3">EamA family transporter</fullName>
    </submittedName>
</protein>
<dbReference type="GO" id="GO:0016020">
    <property type="term" value="C:membrane"/>
    <property type="evidence" value="ECO:0007669"/>
    <property type="project" value="InterPro"/>
</dbReference>
<name>A0A9Q4GH40_9EURY</name>
<sequence>MNYVVYAVIALLAYSLVPPLVDLATREIPSSTAALMSNTVLVVVAAGVVAYTGEWDTSYLTGRSAVYIYAAGVCLAVGILAYYRALAEGPVSVVVPIFGLFLAASSVLGVVFFEETVTTRKVVGITLALVSVYLISTS</sequence>
<evidence type="ECO:0000313" key="4">
    <source>
        <dbReference type="Proteomes" id="UP001149411"/>
    </source>
</evidence>
<evidence type="ECO:0000313" key="3">
    <source>
        <dbReference type="EMBL" id="MCX2818405.1"/>
    </source>
</evidence>
<feature type="transmembrane region" description="Helical" evidence="1">
    <location>
        <begin position="33"/>
        <end position="53"/>
    </location>
</feature>
<feature type="transmembrane region" description="Helical" evidence="1">
    <location>
        <begin position="65"/>
        <end position="85"/>
    </location>
</feature>
<keyword evidence="1" id="KW-1133">Transmembrane helix</keyword>
<dbReference type="Gene3D" id="1.10.3730.20">
    <property type="match status" value="1"/>
</dbReference>
<keyword evidence="4" id="KW-1185">Reference proteome</keyword>
<dbReference type="Proteomes" id="UP001149411">
    <property type="component" value="Unassembled WGS sequence"/>
</dbReference>
<dbReference type="InterPro" id="IPR037185">
    <property type="entry name" value="EmrE-like"/>
</dbReference>
<dbReference type="InterPro" id="IPR000620">
    <property type="entry name" value="EamA_dom"/>
</dbReference>
<dbReference type="SUPFAM" id="SSF103481">
    <property type="entry name" value="Multidrug resistance efflux transporter EmrE"/>
    <property type="match status" value="1"/>
</dbReference>
<keyword evidence="1" id="KW-0472">Membrane</keyword>